<dbReference type="RefSeq" id="WP_045313263.1">
    <property type="nucleotide sequence ID" value="NZ_JYJG01000139.1"/>
</dbReference>
<dbReference type="EMBL" id="JYJG01000139">
    <property type="protein sequence ID" value="KJK47251.1"/>
    <property type="molecule type" value="Genomic_DNA"/>
</dbReference>
<reference evidence="2 3" key="1">
    <citation type="submission" date="2015-02" db="EMBL/GenBank/DDBJ databases">
        <authorList>
            <person name="Ju K.-S."/>
            <person name="Doroghazi J.R."/>
            <person name="Metcalf W."/>
        </authorList>
    </citation>
    <scope>NUCLEOTIDE SEQUENCE [LARGE SCALE GENOMIC DNA]</scope>
    <source>
        <strain evidence="2 3">NRRL B-16140</strain>
    </source>
</reference>
<evidence type="ECO:0000313" key="2">
    <source>
        <dbReference type="EMBL" id="KJK47251.1"/>
    </source>
</evidence>
<gene>
    <name evidence="2" type="ORF">UK23_20875</name>
</gene>
<keyword evidence="3" id="KW-1185">Reference proteome</keyword>
<accession>A0A0F0GXE1</accession>
<name>A0A0F0GXE1_LENAE</name>
<organism evidence="2 3">
    <name type="scientific">Lentzea aerocolonigenes</name>
    <name type="common">Lechevalieria aerocolonigenes</name>
    <name type="synonym">Saccharothrix aerocolonigenes</name>
    <dbReference type="NCBI Taxonomy" id="68170"/>
    <lineage>
        <taxon>Bacteria</taxon>
        <taxon>Bacillati</taxon>
        <taxon>Actinomycetota</taxon>
        <taxon>Actinomycetes</taxon>
        <taxon>Pseudonocardiales</taxon>
        <taxon>Pseudonocardiaceae</taxon>
        <taxon>Lentzea</taxon>
    </lineage>
</organism>
<evidence type="ECO:0000313" key="3">
    <source>
        <dbReference type="Proteomes" id="UP000033393"/>
    </source>
</evidence>
<keyword evidence="1" id="KW-0472">Membrane</keyword>
<keyword evidence="1" id="KW-0812">Transmembrane</keyword>
<dbReference type="OrthoDB" id="3693316at2"/>
<protein>
    <submittedName>
        <fullName evidence="2">Uncharacterized protein</fullName>
    </submittedName>
</protein>
<proteinExistence type="predicted"/>
<dbReference type="Proteomes" id="UP000033393">
    <property type="component" value="Unassembled WGS sequence"/>
</dbReference>
<dbReference type="AlphaFoldDB" id="A0A0F0GXE1"/>
<keyword evidence="1" id="KW-1133">Transmembrane helix</keyword>
<feature type="transmembrane region" description="Helical" evidence="1">
    <location>
        <begin position="45"/>
        <end position="62"/>
    </location>
</feature>
<sequence length="336" mass="37084">MEDLLKELAQAKPPALPVDRERMESDLARIIALPRTQSRRSFKRFAPVLVAAAVIALVVVLLPKPTQPVQPAASAPWWHALTQEWSLMVVGNSANPYIVRLDSKTDRWQSRNSQVTVLQKDGTVEPFSQDDDAKWEAAGKPATVPQAYGSHAVRIGPMKPAVQQSYVSGFQMSLHSPVRLDSFDALPADPVELKKTLATLTSERTDYRIASLAMDVMTSNVRADQRQAAFELLKTLDGARVLNNVLLRNGRYGIGVAITAPAPFQFYQAETQFVINPETGMPILRRDVLTVPQFGMPAGEPISEEEYLLLEATNIDPIVPQDVPVNGEVESPIIER</sequence>
<comment type="caution">
    <text evidence="2">The sequence shown here is derived from an EMBL/GenBank/DDBJ whole genome shotgun (WGS) entry which is preliminary data.</text>
</comment>
<dbReference type="PATRIC" id="fig|68170.10.peg.5225"/>
<evidence type="ECO:0000256" key="1">
    <source>
        <dbReference type="SAM" id="Phobius"/>
    </source>
</evidence>